<reference evidence="1" key="1">
    <citation type="submission" date="2014-05" db="EMBL/GenBank/DDBJ databases">
        <authorList>
            <person name="Chronopoulou M."/>
        </authorList>
    </citation>
    <scope>NUCLEOTIDE SEQUENCE</scope>
    <source>
        <tissue evidence="1">Whole organism</tissue>
    </source>
</reference>
<accession>A0A0K2UQV8</accession>
<dbReference type="OrthoDB" id="5945798at2759"/>
<dbReference type="PANTHER" id="PTHR46455">
    <property type="entry name" value="SET AND MYND DOMAIN CONTAINING, ARTHROPOD-SPECIFIC, MEMBER 4, ISOFORM A"/>
    <property type="match status" value="1"/>
</dbReference>
<name>A0A0K2UQV8_LEPSM</name>
<sequence length="176" mass="20714">MKSEWKCSECKYEVSFSSLSNVMLVFEQNMELFLDHDPLKIQFKIDSWTQTLNPNNYLIFLLNRRLLDVLCTNDNFETREDLEKVLLLARDILKIVDLIEPGLSTTRGRILKQIHKPSLKLAKNDLKDGKINSQEFLLITKDIIKNMKTAVRCLEEFNLEESNEIYDRKLVKQSQM</sequence>
<dbReference type="InterPro" id="IPR053010">
    <property type="entry name" value="SET_SmydA-8"/>
</dbReference>
<dbReference type="EMBL" id="HACA01023288">
    <property type="protein sequence ID" value="CDW40649.1"/>
    <property type="molecule type" value="Transcribed_RNA"/>
</dbReference>
<dbReference type="AlphaFoldDB" id="A0A0K2UQV8"/>
<organism evidence="1">
    <name type="scientific">Lepeophtheirus salmonis</name>
    <name type="common">Salmon louse</name>
    <name type="synonym">Caligus salmonis</name>
    <dbReference type="NCBI Taxonomy" id="72036"/>
    <lineage>
        <taxon>Eukaryota</taxon>
        <taxon>Metazoa</taxon>
        <taxon>Ecdysozoa</taxon>
        <taxon>Arthropoda</taxon>
        <taxon>Crustacea</taxon>
        <taxon>Multicrustacea</taxon>
        <taxon>Hexanauplia</taxon>
        <taxon>Copepoda</taxon>
        <taxon>Siphonostomatoida</taxon>
        <taxon>Caligidae</taxon>
        <taxon>Lepeophtheirus</taxon>
    </lineage>
</organism>
<proteinExistence type="predicted"/>
<protein>
    <submittedName>
        <fullName evidence="1">Uncharacterized protein</fullName>
    </submittedName>
</protein>
<evidence type="ECO:0000313" key="1">
    <source>
        <dbReference type="EMBL" id="CDW40649.1"/>
    </source>
</evidence>
<dbReference type="PANTHER" id="PTHR46455:SF5">
    <property type="entry name" value="SET AND MYND DOMAIN CONTAINING, ARTHROPOD-SPECIFIC, MEMBER 4, ISOFORM A"/>
    <property type="match status" value="1"/>
</dbReference>